<evidence type="ECO:0000313" key="1">
    <source>
        <dbReference type="EMBL" id="AWB90865.1"/>
    </source>
</evidence>
<keyword evidence="2" id="KW-1185">Reference proteome</keyword>
<dbReference type="KEGG" id="aez:C3E78_00695"/>
<proteinExistence type="predicted"/>
<reference evidence="2" key="1">
    <citation type="submission" date="2018-01" db="EMBL/GenBank/DDBJ databases">
        <authorList>
            <person name="Li J."/>
        </authorList>
    </citation>
    <scope>NUCLEOTIDE SEQUENCE [LARGE SCALE GENOMIC DNA]</scope>
    <source>
        <strain evidence="2">592</strain>
    </source>
</reference>
<accession>A0A2S0WHP6</accession>
<dbReference type="RefSeq" id="WP_108576511.1">
    <property type="nucleotide sequence ID" value="NZ_CP026952.1"/>
</dbReference>
<protein>
    <submittedName>
        <fullName evidence="1">Uncharacterized protein</fullName>
    </submittedName>
</protein>
<dbReference type="Proteomes" id="UP000244384">
    <property type="component" value="Chromosome"/>
</dbReference>
<dbReference type="EMBL" id="CP026952">
    <property type="protein sequence ID" value="AWB90865.1"/>
    <property type="molecule type" value="Genomic_DNA"/>
</dbReference>
<evidence type="ECO:0000313" key="2">
    <source>
        <dbReference type="Proteomes" id="UP000244384"/>
    </source>
</evidence>
<name>A0A2S0WHP6_9ACTN</name>
<dbReference type="AlphaFoldDB" id="A0A2S0WHP6"/>
<sequence length="229" mass="24781">MSTVTDRQPEVIAIDARIAKAREQERTLADKSAKAATKYRAAYAKWEAEAIAAELAGKDPKPAPPPPDETTRRLVMQRLRAQIDRDIVERRRAIVSAADTIREGVEREAAEIVAGARGPLEELREAALVLRRLIGALDEIADARQSLDPYQATPLRRPPVVDLSTLVGAIDHGLSAVLEGRDTHERRTLGVQSGSTLDVPPTEGREPASETTPTTVAVGIVRTAHGAEL</sequence>
<gene>
    <name evidence="1" type="ORF">C3E78_00695</name>
</gene>
<accession>A0A5F2ERA4</accession>
<organism evidence="1 2">
    <name type="scientific">Aeromicrobium chenweiae</name>
    <dbReference type="NCBI Taxonomy" id="2079793"/>
    <lineage>
        <taxon>Bacteria</taxon>
        <taxon>Bacillati</taxon>
        <taxon>Actinomycetota</taxon>
        <taxon>Actinomycetes</taxon>
        <taxon>Propionibacteriales</taxon>
        <taxon>Nocardioidaceae</taxon>
        <taxon>Aeromicrobium</taxon>
    </lineage>
</organism>